<dbReference type="InterPro" id="IPR043128">
    <property type="entry name" value="Rev_trsase/Diguanyl_cyclase"/>
</dbReference>
<dbReference type="Gene3D" id="3.20.20.450">
    <property type="entry name" value="EAL domain"/>
    <property type="match status" value="1"/>
</dbReference>
<dbReference type="HOGENOM" id="CLU_000445_70_50_6"/>
<dbReference type="InterPro" id="IPR035919">
    <property type="entry name" value="EAL_sf"/>
</dbReference>
<proteinExistence type="predicted"/>
<feature type="domain" description="GGDEF" evidence="2">
    <location>
        <begin position="149"/>
        <end position="281"/>
    </location>
</feature>
<dbReference type="Gene3D" id="3.30.70.270">
    <property type="match status" value="1"/>
</dbReference>
<dbReference type="GO" id="GO:0071111">
    <property type="term" value="F:cyclic-guanylate-specific phosphodiesterase activity"/>
    <property type="evidence" value="ECO:0007669"/>
    <property type="project" value="InterPro"/>
</dbReference>
<evidence type="ECO:0000313" key="3">
    <source>
        <dbReference type="EMBL" id="EAR11397.1"/>
    </source>
</evidence>
<dbReference type="PROSITE" id="PS50883">
    <property type="entry name" value="EAL"/>
    <property type="match status" value="1"/>
</dbReference>
<dbReference type="PANTHER" id="PTHR33121">
    <property type="entry name" value="CYCLIC DI-GMP PHOSPHODIESTERASE PDEF"/>
    <property type="match status" value="1"/>
</dbReference>
<dbReference type="InterPro" id="IPR000160">
    <property type="entry name" value="GGDEF_dom"/>
</dbReference>
<dbReference type="InterPro" id="IPR050706">
    <property type="entry name" value="Cyclic-di-GMP_PDE-like"/>
</dbReference>
<dbReference type="NCBIfam" id="TIGR00254">
    <property type="entry name" value="GGDEF"/>
    <property type="match status" value="1"/>
</dbReference>
<dbReference type="OrthoDB" id="9804951at2"/>
<dbReference type="SMART" id="SM00052">
    <property type="entry name" value="EAL"/>
    <property type="match status" value="1"/>
</dbReference>
<dbReference type="Pfam" id="PF00563">
    <property type="entry name" value="EAL"/>
    <property type="match status" value="1"/>
</dbReference>
<dbReference type="SUPFAM" id="SSF55073">
    <property type="entry name" value="Nucleotide cyclase"/>
    <property type="match status" value="1"/>
</dbReference>
<dbReference type="PANTHER" id="PTHR33121:SF79">
    <property type="entry name" value="CYCLIC DI-GMP PHOSPHODIESTERASE PDED-RELATED"/>
    <property type="match status" value="1"/>
</dbReference>
<organism evidence="3 4">
    <name type="scientific">Reinekea blandensis MED297</name>
    <dbReference type="NCBI Taxonomy" id="314283"/>
    <lineage>
        <taxon>Bacteria</taxon>
        <taxon>Pseudomonadati</taxon>
        <taxon>Pseudomonadota</taxon>
        <taxon>Gammaproteobacteria</taxon>
        <taxon>Oceanospirillales</taxon>
        <taxon>Saccharospirillaceae</taxon>
        <taxon>Reinekea</taxon>
    </lineage>
</organism>
<sequence>MQEKLHIGLFLTDIDMQDRISALLMSLGHRSATIDWFSPTDGFDVVFFIADERHLDTFLLNQQEAVWIAIEPEFLEPRFSALLEFGVHDVLLLDNLSSEQVTQVLLRAFHRREVIRKMATHDSLTGSLNAEGFAGHVDQAIGTTKQTGRPFGVCSVDLDQFQKINEEHGYAIANQVLCMVAQRLALLMGGRFSVGRLGGDEFLLLVEDLSDKEELLQALDLVRGSFGHQFELFGKRIYASAYIGAVLYPDIVGTSEELIAQAHEAMVTGKRHKQQVFLYDRSASPWFQMDMAAEIRRALREDEFQLHYQPRIDLKSRQVVGMEALIRWEHPRYGSIPPSDFIYVAENSGMILPLGNWILSRAEQDMAQLERQGMKGLNIAINLSFKQLQDPTFCDGLPRRILNWKSARSQLEFELTETAVLSNPELVKKTLVAISDLGVKISLDDFGTGYSALVHVQEFPISIVKIDKSFVQRMAKDRSALTIVESIIGFAHRLNLEVVGEGIEQPDQLEKLQRMGCEQGQGYLFSKALPLAKFIDYARKANAISSYLSSP</sequence>
<protein>
    <submittedName>
        <fullName evidence="3">Putative diguanylate cyclase/phosphodiesterase (GGDEF &amp; EAL domains)</fullName>
    </submittedName>
</protein>
<dbReference type="STRING" id="314283.MED297_20957"/>
<dbReference type="SMART" id="SM00267">
    <property type="entry name" value="GGDEF"/>
    <property type="match status" value="1"/>
</dbReference>
<dbReference type="Proteomes" id="UP000005953">
    <property type="component" value="Unassembled WGS sequence"/>
</dbReference>
<dbReference type="InterPro" id="IPR029787">
    <property type="entry name" value="Nucleotide_cyclase"/>
</dbReference>
<gene>
    <name evidence="3" type="ORF">MED297_20957</name>
</gene>
<comment type="caution">
    <text evidence="3">The sequence shown here is derived from an EMBL/GenBank/DDBJ whole genome shotgun (WGS) entry which is preliminary data.</text>
</comment>
<reference evidence="3 4" key="1">
    <citation type="submission" date="2006-02" db="EMBL/GenBank/DDBJ databases">
        <authorList>
            <person name="Pinhassi J."/>
            <person name="Pedros-Alio C."/>
            <person name="Ferriera S."/>
            <person name="Johnson J."/>
            <person name="Kravitz S."/>
            <person name="Halpern A."/>
            <person name="Remington K."/>
            <person name="Beeson K."/>
            <person name="Tran B."/>
            <person name="Rogers Y.-H."/>
            <person name="Friedman R."/>
            <person name="Venter J.C."/>
        </authorList>
    </citation>
    <scope>NUCLEOTIDE SEQUENCE [LARGE SCALE GENOMIC DNA]</scope>
    <source>
        <strain evidence="3 4">MED297</strain>
    </source>
</reference>
<dbReference type="CDD" id="cd01949">
    <property type="entry name" value="GGDEF"/>
    <property type="match status" value="1"/>
</dbReference>
<name>A4B9U6_9GAMM</name>
<dbReference type="EMBL" id="AAOE01000001">
    <property type="protein sequence ID" value="EAR11397.1"/>
    <property type="molecule type" value="Genomic_DNA"/>
</dbReference>
<dbReference type="SUPFAM" id="SSF141868">
    <property type="entry name" value="EAL domain-like"/>
    <property type="match status" value="1"/>
</dbReference>
<feature type="domain" description="EAL" evidence="1">
    <location>
        <begin position="288"/>
        <end position="542"/>
    </location>
</feature>
<evidence type="ECO:0000313" key="4">
    <source>
        <dbReference type="Proteomes" id="UP000005953"/>
    </source>
</evidence>
<dbReference type="CDD" id="cd01948">
    <property type="entry name" value="EAL"/>
    <property type="match status" value="1"/>
</dbReference>
<evidence type="ECO:0000259" key="1">
    <source>
        <dbReference type="PROSITE" id="PS50883"/>
    </source>
</evidence>
<dbReference type="Pfam" id="PF00990">
    <property type="entry name" value="GGDEF"/>
    <property type="match status" value="1"/>
</dbReference>
<keyword evidence="4" id="KW-1185">Reference proteome</keyword>
<dbReference type="RefSeq" id="WP_008045021.1">
    <property type="nucleotide sequence ID" value="NZ_CH724151.1"/>
</dbReference>
<evidence type="ECO:0000259" key="2">
    <source>
        <dbReference type="PROSITE" id="PS50887"/>
    </source>
</evidence>
<dbReference type="AlphaFoldDB" id="A4B9U6"/>
<dbReference type="PROSITE" id="PS50887">
    <property type="entry name" value="GGDEF"/>
    <property type="match status" value="1"/>
</dbReference>
<accession>A4B9U6</accession>
<dbReference type="InterPro" id="IPR001633">
    <property type="entry name" value="EAL_dom"/>
</dbReference>